<feature type="compositionally biased region" description="Basic and acidic residues" evidence="1">
    <location>
        <begin position="121"/>
        <end position="131"/>
    </location>
</feature>
<keyword evidence="3" id="KW-1185">Reference proteome</keyword>
<feature type="compositionally biased region" description="Acidic residues" evidence="1">
    <location>
        <begin position="132"/>
        <end position="145"/>
    </location>
</feature>
<evidence type="ECO:0000313" key="3">
    <source>
        <dbReference type="Proteomes" id="UP001642464"/>
    </source>
</evidence>
<gene>
    <name evidence="2" type="ORF">SCF082_LOCUS41818</name>
</gene>
<dbReference type="EMBL" id="CAXAMM010039718">
    <property type="protein sequence ID" value="CAK9088554.1"/>
    <property type="molecule type" value="Genomic_DNA"/>
</dbReference>
<sequence length="397" mass="44281">MEFKCEHIVRNWHELMPHVASLKNAYRDRPPPRRRREDDDEEEPAEMKALKDLLNSSIAQYNKLVTKKEHRIDGLRAPTGFHQLLDNDLGAVVKAGESFDWQRINFVLEDRYLAPFPQHTGDVKMESKEEDSSMDSDADEDEEGDGEIKEDAEVRDVRKLLTQKDRNLSVRNINWIFNPGSVYGKRDGYLAGLAVTSSTKNNIFKNTKGWKSGAIHGVEMLPRGSMQKPPEVAGGTSIIHTSLESFLPKTVATAVLIDCHAYDAWPGLATLEAASQGTRMICGTICLDIGSEAITKKLASRIYEDARSGALELPNFPQFAPLVAAMKDDVKATSHREYHVCVQRQSALAILESYASKFMDSSVTKDEAVAAIEAHNEKYNPDGEFWVETARTGSGVL</sequence>
<protein>
    <submittedName>
        <fullName evidence="2">Uncharacterized protein</fullName>
    </submittedName>
</protein>
<feature type="compositionally biased region" description="Basic and acidic residues" evidence="1">
    <location>
        <begin position="25"/>
        <end position="37"/>
    </location>
</feature>
<proteinExistence type="predicted"/>
<organism evidence="2 3">
    <name type="scientific">Durusdinium trenchii</name>
    <dbReference type="NCBI Taxonomy" id="1381693"/>
    <lineage>
        <taxon>Eukaryota</taxon>
        <taxon>Sar</taxon>
        <taxon>Alveolata</taxon>
        <taxon>Dinophyceae</taxon>
        <taxon>Suessiales</taxon>
        <taxon>Symbiodiniaceae</taxon>
        <taxon>Durusdinium</taxon>
    </lineage>
</organism>
<reference evidence="2 3" key="1">
    <citation type="submission" date="2024-02" db="EMBL/GenBank/DDBJ databases">
        <authorList>
            <person name="Chen Y."/>
            <person name="Shah S."/>
            <person name="Dougan E. K."/>
            <person name="Thang M."/>
            <person name="Chan C."/>
        </authorList>
    </citation>
    <scope>NUCLEOTIDE SEQUENCE [LARGE SCALE GENOMIC DNA]</scope>
</reference>
<accession>A0ABP0QKJ9</accession>
<evidence type="ECO:0000313" key="2">
    <source>
        <dbReference type="EMBL" id="CAK9088554.1"/>
    </source>
</evidence>
<name>A0ABP0QKJ9_9DINO</name>
<comment type="caution">
    <text evidence="2">The sequence shown here is derived from an EMBL/GenBank/DDBJ whole genome shotgun (WGS) entry which is preliminary data.</text>
</comment>
<evidence type="ECO:0000256" key="1">
    <source>
        <dbReference type="SAM" id="MobiDB-lite"/>
    </source>
</evidence>
<feature type="region of interest" description="Disordered" evidence="1">
    <location>
        <begin position="23"/>
        <end position="45"/>
    </location>
</feature>
<dbReference type="Proteomes" id="UP001642464">
    <property type="component" value="Unassembled WGS sequence"/>
</dbReference>
<feature type="region of interest" description="Disordered" evidence="1">
    <location>
        <begin position="118"/>
        <end position="151"/>
    </location>
</feature>